<evidence type="ECO:0000256" key="1">
    <source>
        <dbReference type="SAM" id="Phobius"/>
    </source>
</evidence>
<evidence type="ECO:0000313" key="3">
    <source>
        <dbReference type="Proteomes" id="UP001290462"/>
    </source>
</evidence>
<dbReference type="RefSeq" id="WP_322809844.1">
    <property type="nucleotide sequence ID" value="NZ_JAVBVO010000024.1"/>
</dbReference>
<keyword evidence="1" id="KW-0812">Transmembrane</keyword>
<feature type="transmembrane region" description="Helical" evidence="1">
    <location>
        <begin position="92"/>
        <end position="110"/>
    </location>
</feature>
<dbReference type="Proteomes" id="UP001290462">
    <property type="component" value="Unassembled WGS sequence"/>
</dbReference>
<feature type="transmembrane region" description="Helical" evidence="1">
    <location>
        <begin position="7"/>
        <end position="23"/>
    </location>
</feature>
<gene>
    <name evidence="2" type="ORF">RAK27_18755</name>
</gene>
<feature type="transmembrane region" description="Helical" evidence="1">
    <location>
        <begin position="60"/>
        <end position="80"/>
    </location>
</feature>
<accession>A0AAW9KBZ8</accession>
<protein>
    <submittedName>
        <fullName evidence="2">Uncharacterized protein</fullName>
    </submittedName>
</protein>
<feature type="transmembrane region" description="Helical" evidence="1">
    <location>
        <begin position="29"/>
        <end position="48"/>
    </location>
</feature>
<comment type="caution">
    <text evidence="2">The sequence shown here is derived from an EMBL/GenBank/DDBJ whole genome shotgun (WGS) entry which is preliminary data.</text>
</comment>
<dbReference type="AlphaFoldDB" id="A0AAW9KBZ8"/>
<name>A0AAW9KBZ8_CARML</name>
<organism evidence="2 3">
    <name type="scientific">Carnobacterium maltaromaticum</name>
    <name type="common">Carnobacterium piscicola</name>
    <dbReference type="NCBI Taxonomy" id="2751"/>
    <lineage>
        <taxon>Bacteria</taxon>
        <taxon>Bacillati</taxon>
        <taxon>Bacillota</taxon>
        <taxon>Bacilli</taxon>
        <taxon>Lactobacillales</taxon>
        <taxon>Carnobacteriaceae</taxon>
        <taxon>Carnobacterium</taxon>
    </lineage>
</organism>
<keyword evidence="1" id="KW-1133">Transmembrane helix</keyword>
<keyword evidence="1" id="KW-0472">Membrane</keyword>
<proteinExistence type="predicted"/>
<reference evidence="2" key="1">
    <citation type="submission" date="2023-08" db="EMBL/GenBank/DDBJ databases">
        <title>Genomic characterization of piscicolin 126 produced by Carnobacterium maltaromaticum CM22 strain isolated from salmon (Salmo salar).</title>
        <authorList>
            <person name="Gonzalez-Gragera E."/>
            <person name="Garcia-Lopez J.D."/>
            <person name="Teso-Perez C."/>
            <person name="Gimenez-Hernandez I."/>
            <person name="Peralta-Sanchez J.M."/>
            <person name="Valdivia E."/>
            <person name="Montalban-Lopez M."/>
            <person name="Martin-Platero A.M."/>
            <person name="Banos A."/>
            <person name="Martinez-Bueno M."/>
        </authorList>
    </citation>
    <scope>NUCLEOTIDE SEQUENCE</scope>
    <source>
        <strain evidence="2">CM22</strain>
    </source>
</reference>
<evidence type="ECO:0000313" key="2">
    <source>
        <dbReference type="EMBL" id="MDZ5760686.1"/>
    </source>
</evidence>
<dbReference type="EMBL" id="JAVBVO010000024">
    <property type="protein sequence ID" value="MDZ5760686.1"/>
    <property type="molecule type" value="Genomic_DNA"/>
</dbReference>
<sequence>MKEVTVGLMLILIIVATLLLISFDKKAFYNVRVYLIIMLVFNVILLIVKGNKSNIYTRFLNTNLGVGMFIFSIIACILYGVFADELFNTPKAARLFFSSMVVISLVNMILN</sequence>